<dbReference type="InterPro" id="IPR036236">
    <property type="entry name" value="Znf_C2H2_sf"/>
</dbReference>
<sequence>MDTRGAKDEDHNKWLDLSLGQAIKESCSSQPRPISVKVCQFCNRKFYSAQALGGHQNAHKRERDAVRRFRSLVMPSFDRTIGVQLQAHSLVHRPTAETASGDNRYAATWVNVHGEEGMWHGSYRSDPQMGSQPLDLSPLTVDLNLRL</sequence>
<dbReference type="InterPro" id="IPR013087">
    <property type="entry name" value="Znf_C2H2_type"/>
</dbReference>
<keyword evidence="1" id="KW-0863">Zinc-finger</keyword>
<dbReference type="AlphaFoldDB" id="A0AAP0H1A9"/>
<reference evidence="3 4" key="1">
    <citation type="submission" date="2024-04" db="EMBL/GenBank/DDBJ databases">
        <title>The reference genome of an endangered Asteraceae, Deinandra increscens subsp. villosa, native to the Central Coast of California.</title>
        <authorList>
            <person name="Guilliams M."/>
            <person name="Hasenstab-Lehman K."/>
            <person name="Meyer R."/>
            <person name="Mcevoy S."/>
        </authorList>
    </citation>
    <scope>NUCLEOTIDE SEQUENCE [LARGE SCALE GENOMIC DNA]</scope>
    <source>
        <tissue evidence="3">Leaf</tissue>
    </source>
</reference>
<evidence type="ECO:0000259" key="2">
    <source>
        <dbReference type="PROSITE" id="PS50157"/>
    </source>
</evidence>
<dbReference type="Proteomes" id="UP001408789">
    <property type="component" value="Unassembled WGS sequence"/>
</dbReference>
<dbReference type="PROSITE" id="PS50157">
    <property type="entry name" value="ZINC_FINGER_C2H2_2"/>
    <property type="match status" value="1"/>
</dbReference>
<accession>A0AAP0H1A9</accession>
<dbReference type="PANTHER" id="PTHR47593">
    <property type="entry name" value="ZINC FINGER PROTEIN 4-LIKE"/>
    <property type="match status" value="1"/>
</dbReference>
<protein>
    <recommendedName>
        <fullName evidence="2">C2H2-type domain-containing protein</fullName>
    </recommendedName>
</protein>
<dbReference type="PROSITE" id="PS00028">
    <property type="entry name" value="ZINC_FINGER_C2H2_1"/>
    <property type="match status" value="1"/>
</dbReference>
<evidence type="ECO:0000313" key="4">
    <source>
        <dbReference type="Proteomes" id="UP001408789"/>
    </source>
</evidence>
<dbReference type="PANTHER" id="PTHR47593:SF8">
    <property type="entry name" value="OS12G0581900 PROTEIN"/>
    <property type="match status" value="1"/>
</dbReference>
<organism evidence="3 4">
    <name type="scientific">Deinandra increscens subsp. villosa</name>
    <dbReference type="NCBI Taxonomy" id="3103831"/>
    <lineage>
        <taxon>Eukaryota</taxon>
        <taxon>Viridiplantae</taxon>
        <taxon>Streptophyta</taxon>
        <taxon>Embryophyta</taxon>
        <taxon>Tracheophyta</taxon>
        <taxon>Spermatophyta</taxon>
        <taxon>Magnoliopsida</taxon>
        <taxon>eudicotyledons</taxon>
        <taxon>Gunneridae</taxon>
        <taxon>Pentapetalae</taxon>
        <taxon>asterids</taxon>
        <taxon>campanulids</taxon>
        <taxon>Asterales</taxon>
        <taxon>Asteraceae</taxon>
        <taxon>Asteroideae</taxon>
        <taxon>Heliantheae alliance</taxon>
        <taxon>Madieae</taxon>
        <taxon>Madiinae</taxon>
        <taxon>Deinandra</taxon>
    </lineage>
</organism>
<comment type="caution">
    <text evidence="3">The sequence shown here is derived from an EMBL/GenBank/DDBJ whole genome shotgun (WGS) entry which is preliminary data.</text>
</comment>
<keyword evidence="1" id="KW-0479">Metal-binding</keyword>
<dbReference type="InterPro" id="IPR053266">
    <property type="entry name" value="Zinc_finger_protein_7"/>
</dbReference>
<keyword evidence="1" id="KW-0862">Zinc</keyword>
<keyword evidence="4" id="KW-1185">Reference proteome</keyword>
<dbReference type="SUPFAM" id="SSF57667">
    <property type="entry name" value="beta-beta-alpha zinc fingers"/>
    <property type="match status" value="1"/>
</dbReference>
<name>A0AAP0H1A9_9ASTR</name>
<dbReference type="EMBL" id="JBCNJP010000011">
    <property type="protein sequence ID" value="KAK9071113.1"/>
    <property type="molecule type" value="Genomic_DNA"/>
</dbReference>
<dbReference type="GO" id="GO:0008270">
    <property type="term" value="F:zinc ion binding"/>
    <property type="evidence" value="ECO:0007669"/>
    <property type="project" value="UniProtKB-KW"/>
</dbReference>
<proteinExistence type="predicted"/>
<evidence type="ECO:0000313" key="3">
    <source>
        <dbReference type="EMBL" id="KAK9071113.1"/>
    </source>
</evidence>
<evidence type="ECO:0000256" key="1">
    <source>
        <dbReference type="PROSITE-ProRule" id="PRU00042"/>
    </source>
</evidence>
<feature type="domain" description="C2H2-type" evidence="2">
    <location>
        <begin position="37"/>
        <end position="64"/>
    </location>
</feature>
<gene>
    <name evidence="3" type="ORF">SSX86_009681</name>
</gene>